<protein>
    <submittedName>
        <fullName evidence="2">Uncharacterized protein</fullName>
    </submittedName>
</protein>
<reference evidence="2" key="2">
    <citation type="submission" date="2023-05" db="EMBL/GenBank/DDBJ databases">
        <authorList>
            <consortium name="Lawrence Berkeley National Laboratory"/>
            <person name="Steindorff A."/>
            <person name="Hensen N."/>
            <person name="Bonometti L."/>
            <person name="Westerberg I."/>
            <person name="Brannstrom I.O."/>
            <person name="Guillou S."/>
            <person name="Cros-Aarteil S."/>
            <person name="Calhoun S."/>
            <person name="Haridas S."/>
            <person name="Kuo A."/>
            <person name="Mondo S."/>
            <person name="Pangilinan J."/>
            <person name="Riley R."/>
            <person name="Labutti K."/>
            <person name="Andreopoulos B."/>
            <person name="Lipzen A."/>
            <person name="Chen C."/>
            <person name="Yanf M."/>
            <person name="Daum C."/>
            <person name="Ng V."/>
            <person name="Clum A."/>
            <person name="Ohm R."/>
            <person name="Martin F."/>
            <person name="Silar P."/>
            <person name="Natvig D."/>
            <person name="Lalanne C."/>
            <person name="Gautier V."/>
            <person name="Ament-Velasquez S.L."/>
            <person name="Kruys A."/>
            <person name="Hutchinson M.I."/>
            <person name="Powell A.J."/>
            <person name="Barry K."/>
            <person name="Miller A.N."/>
            <person name="Grigoriev I.V."/>
            <person name="Debuchy R."/>
            <person name="Gladieux P."/>
            <person name="Thoren M.H."/>
            <person name="Johannesson H."/>
        </authorList>
    </citation>
    <scope>NUCLEOTIDE SEQUENCE</scope>
    <source>
        <strain evidence="2">CBS 757.83</strain>
    </source>
</reference>
<evidence type="ECO:0000256" key="1">
    <source>
        <dbReference type="SAM" id="MobiDB-lite"/>
    </source>
</evidence>
<sequence>MDRFRSGLALLLLPEIKLLESNPLSAGAPSTRLVQGRPLSNGPSSPTATHPAHSTPPHRTAPARHGNVQPAGSGLGRTTRQPQRAPRDLGRVFYAVPGIYLCAVPTFSRGAHVQRGPANASQFCAFEFCAFLSCRSFVRSSIQHSSSSIAIPRLTSCFGAGRNTNTPSK</sequence>
<feature type="compositionally biased region" description="Low complexity" evidence="1">
    <location>
        <begin position="43"/>
        <end position="60"/>
    </location>
</feature>
<organism evidence="2 3">
    <name type="scientific">Parathielavia hyrcaniae</name>
    <dbReference type="NCBI Taxonomy" id="113614"/>
    <lineage>
        <taxon>Eukaryota</taxon>
        <taxon>Fungi</taxon>
        <taxon>Dikarya</taxon>
        <taxon>Ascomycota</taxon>
        <taxon>Pezizomycotina</taxon>
        <taxon>Sordariomycetes</taxon>
        <taxon>Sordariomycetidae</taxon>
        <taxon>Sordariales</taxon>
        <taxon>Chaetomiaceae</taxon>
        <taxon>Parathielavia</taxon>
    </lineage>
</organism>
<evidence type="ECO:0000313" key="2">
    <source>
        <dbReference type="EMBL" id="KAK4099050.1"/>
    </source>
</evidence>
<keyword evidence="3" id="KW-1185">Reference proteome</keyword>
<dbReference type="AlphaFoldDB" id="A0AAN6PZP0"/>
<reference evidence="2" key="1">
    <citation type="journal article" date="2023" name="Mol. Phylogenet. Evol.">
        <title>Genome-scale phylogeny and comparative genomics of the fungal order Sordariales.</title>
        <authorList>
            <person name="Hensen N."/>
            <person name="Bonometti L."/>
            <person name="Westerberg I."/>
            <person name="Brannstrom I.O."/>
            <person name="Guillou S."/>
            <person name="Cros-Aarteil S."/>
            <person name="Calhoun S."/>
            <person name="Haridas S."/>
            <person name="Kuo A."/>
            <person name="Mondo S."/>
            <person name="Pangilinan J."/>
            <person name="Riley R."/>
            <person name="LaButti K."/>
            <person name="Andreopoulos B."/>
            <person name="Lipzen A."/>
            <person name="Chen C."/>
            <person name="Yan M."/>
            <person name="Daum C."/>
            <person name="Ng V."/>
            <person name="Clum A."/>
            <person name="Steindorff A."/>
            <person name="Ohm R.A."/>
            <person name="Martin F."/>
            <person name="Silar P."/>
            <person name="Natvig D.O."/>
            <person name="Lalanne C."/>
            <person name="Gautier V."/>
            <person name="Ament-Velasquez S.L."/>
            <person name="Kruys A."/>
            <person name="Hutchinson M.I."/>
            <person name="Powell A.J."/>
            <person name="Barry K."/>
            <person name="Miller A.N."/>
            <person name="Grigoriev I.V."/>
            <person name="Debuchy R."/>
            <person name="Gladieux P."/>
            <person name="Hiltunen Thoren M."/>
            <person name="Johannesson H."/>
        </authorList>
    </citation>
    <scope>NUCLEOTIDE SEQUENCE</scope>
    <source>
        <strain evidence="2">CBS 757.83</strain>
    </source>
</reference>
<dbReference type="EMBL" id="MU863653">
    <property type="protein sequence ID" value="KAK4099050.1"/>
    <property type="molecule type" value="Genomic_DNA"/>
</dbReference>
<proteinExistence type="predicted"/>
<comment type="caution">
    <text evidence="2">The sequence shown here is derived from an EMBL/GenBank/DDBJ whole genome shotgun (WGS) entry which is preliminary data.</text>
</comment>
<dbReference type="Proteomes" id="UP001305647">
    <property type="component" value="Unassembled WGS sequence"/>
</dbReference>
<gene>
    <name evidence="2" type="ORF">N658DRAFT_203883</name>
</gene>
<feature type="region of interest" description="Disordered" evidence="1">
    <location>
        <begin position="24"/>
        <end position="86"/>
    </location>
</feature>
<name>A0AAN6PZP0_9PEZI</name>
<accession>A0AAN6PZP0</accession>
<evidence type="ECO:0000313" key="3">
    <source>
        <dbReference type="Proteomes" id="UP001305647"/>
    </source>
</evidence>